<sequence>MSRLKVEILPPANADVNAVLGEIERKYAFKPATPETIADMEREAARLIRRLITTKVTFVRS</sequence>
<evidence type="ECO:0000313" key="4">
    <source>
        <dbReference type="Proteomes" id="UP000192380"/>
    </source>
</evidence>
<gene>
    <name evidence="2" type="ORF">CKS_4089</name>
    <name evidence="1" type="ORF">DSJ_10010</name>
</gene>
<dbReference type="Proteomes" id="UP000005050">
    <property type="component" value="Unassembled WGS sequence"/>
</dbReference>
<reference evidence="2 3" key="1">
    <citation type="journal article" date="2012" name="Mol. Microbiol.">
        <title>The genetic and structural basis of two distinct terminal side branch residues in stewartan and amylovoran exopolysaccharides and their potential role in host adaptation.</title>
        <authorList>
            <person name="Wang X."/>
            <person name="Yang F."/>
            <person name="von Bodman S.B."/>
        </authorList>
    </citation>
    <scope>NUCLEOTIDE SEQUENCE [LARGE SCALE GENOMIC DNA]</scope>
    <source>
        <strain evidence="2 3">DC283</strain>
    </source>
</reference>
<dbReference type="AlphaFoldDB" id="H3RBJ9"/>
<evidence type="ECO:0000313" key="1">
    <source>
        <dbReference type="EMBL" id="ARF49642.1"/>
    </source>
</evidence>
<keyword evidence="4" id="KW-1185">Reference proteome</keyword>
<dbReference type="KEGG" id="pstw:DSJ_10010"/>
<dbReference type="EMBL" id="AHIE01000008">
    <property type="protein sequence ID" value="EHU01338.1"/>
    <property type="molecule type" value="Genomic_DNA"/>
</dbReference>
<accession>H3RBJ9</accession>
<dbReference type="OrthoDB" id="6496884at2"/>
<proteinExistence type="predicted"/>
<dbReference type="PATRIC" id="fig|660596.6.peg.1351"/>
<evidence type="ECO:0000313" key="3">
    <source>
        <dbReference type="Proteomes" id="UP000005050"/>
    </source>
</evidence>
<dbReference type="EMBL" id="CP017581">
    <property type="protein sequence ID" value="ARF49642.1"/>
    <property type="molecule type" value="Genomic_DNA"/>
</dbReference>
<dbReference type="Proteomes" id="UP000192380">
    <property type="component" value="Chromosome"/>
</dbReference>
<organism evidence="2 3">
    <name type="scientific">Pantoea stewartii subsp. stewartii DC283</name>
    <dbReference type="NCBI Taxonomy" id="660596"/>
    <lineage>
        <taxon>Bacteria</taxon>
        <taxon>Pseudomonadati</taxon>
        <taxon>Pseudomonadota</taxon>
        <taxon>Gammaproteobacteria</taxon>
        <taxon>Enterobacterales</taxon>
        <taxon>Erwiniaceae</taxon>
        <taxon>Pantoea</taxon>
    </lineage>
</organism>
<protein>
    <recommendedName>
        <fullName evidence="5">GNAT family N-acetyltransferase</fullName>
    </recommendedName>
</protein>
<dbReference type="STRING" id="660596.DSJ_10010"/>
<evidence type="ECO:0000313" key="2">
    <source>
        <dbReference type="EMBL" id="EHU01338.1"/>
    </source>
</evidence>
<name>H3RBJ9_PANSE</name>
<evidence type="ECO:0008006" key="5">
    <source>
        <dbReference type="Google" id="ProtNLM"/>
    </source>
</evidence>
<dbReference type="RefSeq" id="WP_006118715.1">
    <property type="nucleotide sequence ID" value="NZ_AHIE01000008.1"/>
</dbReference>
<reference evidence="1 4" key="3">
    <citation type="submission" date="2016-10" db="EMBL/GenBank/DDBJ databases">
        <title>Complete Genome Assembly of Pantoea stewartii subsp. stewartii DC283, a Corn Pathogen.</title>
        <authorList>
            <person name="Duong D.A."/>
            <person name="Stevens A.M."/>
            <person name="Jensen R.V."/>
        </authorList>
    </citation>
    <scope>NUCLEOTIDE SEQUENCE [LARGE SCALE GENOMIC DNA]</scope>
    <source>
        <strain evidence="1 4">DC283</strain>
    </source>
</reference>
<reference evidence="2" key="2">
    <citation type="submission" date="2012-01" db="EMBL/GenBank/DDBJ databases">
        <authorList>
            <person name="Biehl B.S."/>
            <person name="Ding Y."/>
            <person name="Dugan-Rocha S.P."/>
            <person name="Gibbs R.A."/>
            <person name="Glasner J.D."/>
            <person name="Kovar C."/>
            <person name="Muzny D.M."/>
            <person name="Neeno-Eckwall E.C."/>
            <person name="Perna N.T."/>
            <person name="Qin X."/>
            <person name="von Bodman S.B."/>
            <person name="Weinstock G.M."/>
        </authorList>
    </citation>
    <scope>NUCLEOTIDE SEQUENCE</scope>
    <source>
        <strain evidence="2">DC283</strain>
    </source>
</reference>